<evidence type="ECO:0000313" key="4">
    <source>
        <dbReference type="Proteomes" id="UP000282087"/>
    </source>
</evidence>
<proteinExistence type="predicted"/>
<organism evidence="3 4">
    <name type="scientific">Peronospora effusa</name>
    <dbReference type="NCBI Taxonomy" id="542832"/>
    <lineage>
        <taxon>Eukaryota</taxon>
        <taxon>Sar</taxon>
        <taxon>Stramenopiles</taxon>
        <taxon>Oomycota</taxon>
        <taxon>Peronosporomycetes</taxon>
        <taxon>Peronosporales</taxon>
        <taxon>Peronosporaceae</taxon>
        <taxon>Peronospora</taxon>
    </lineage>
</organism>
<feature type="region of interest" description="Disordered" evidence="1">
    <location>
        <begin position="434"/>
        <end position="471"/>
    </location>
</feature>
<gene>
    <name evidence="3" type="ORF">DD238_008221</name>
</gene>
<evidence type="ECO:0000313" key="3">
    <source>
        <dbReference type="EMBL" id="RMX62387.1"/>
    </source>
</evidence>
<accession>A0A3M6V7Y6</accession>
<dbReference type="PANTHER" id="PTHR37384:SF1">
    <property type="entry name" value="OS01G0835600 PROTEIN"/>
    <property type="match status" value="1"/>
</dbReference>
<feature type="compositionally biased region" description="Acidic residues" evidence="1">
    <location>
        <begin position="187"/>
        <end position="201"/>
    </location>
</feature>
<dbReference type="Pfam" id="PF21743">
    <property type="entry name" value="PTM_DIR17_Tudor"/>
    <property type="match status" value="1"/>
</dbReference>
<feature type="domain" description="PTM/DIR17-like Tudor" evidence="2">
    <location>
        <begin position="235"/>
        <end position="283"/>
    </location>
</feature>
<feature type="compositionally biased region" description="Basic and acidic residues" evidence="1">
    <location>
        <begin position="57"/>
        <end position="68"/>
    </location>
</feature>
<comment type="caution">
    <text evidence="3">The sequence shown here is derived from an EMBL/GenBank/DDBJ whole genome shotgun (WGS) entry which is preliminary data.</text>
</comment>
<dbReference type="CDD" id="cd20401">
    <property type="entry name" value="Tudor_AtPTM-like"/>
    <property type="match status" value="1"/>
</dbReference>
<dbReference type="Proteomes" id="UP000282087">
    <property type="component" value="Unassembled WGS sequence"/>
</dbReference>
<evidence type="ECO:0000256" key="1">
    <source>
        <dbReference type="SAM" id="MobiDB-lite"/>
    </source>
</evidence>
<feature type="region of interest" description="Disordered" evidence="1">
    <location>
        <begin position="148"/>
        <end position="213"/>
    </location>
</feature>
<keyword evidence="4" id="KW-1185">Reference proteome</keyword>
<name>A0A3M6V7Y6_9STRA</name>
<protein>
    <recommendedName>
        <fullName evidence="2">PTM/DIR17-like Tudor domain-containing protein</fullName>
    </recommendedName>
</protein>
<sequence>MSVRPDTSVCASPDVAASPRGSDICSPPAEPVFVSRRRYESDGCSSNVSLIQNADTRSCDVQDKDSHSKPRHSSIRSQSPSSSTSSKTEEKIKSDDDQRRLKQSQWLPSLSPGSSALLQLREQQCSNNSSASSPSSISSIRMSISTVDASTQNQLSSQNEANANGASFPTPLTSFHRRKEEGNPLIPDEDMTDEKDDMADDVGDKDPPTLPSPVDRRVVRIMFHGREIFAEDLIGLRVAKTFAGRGRFLGQVVKFDKRTALYTVVYADGDAENLTVDDTLQILIQDEIERADPSNLPPAVSLLFKTNKDGSSPPSPDTGDFMTRPAPRQCKSSTSQRRARIQISVREAQFVISLFENHALPALVRQGWRLLTSSSGKDKTRFVSATGEIFQSELDVVEHIALDNELLILCFPANVHSAILSLLPGEAGVSSTAFTGTSSRHGNTKIVPRKRTTSDSPSAGHFDSKRTRGTPDEAYGRVVVPMRAGVVRDSNIVHHRYNDMDRCAEDANRMSAYHRQGMGGRIRMSGDRFFGGETTNEARVQAPPELREYRRTSGRDRTLENPFSSKWSRTESVLDREEGARYCSRYVNTPGWRERDDVIAMDRDLEVHCYNRFRTESRYTHRLNSRISADADDGANGTANGTSTGFYRDLTEYKVGNQASPMTNGFAYSQYSNLRAEVSTSNRTSAPPRVSRKTASFMSPTDNLGSTAAFSVVDFDRVSTKRPGNIHTE</sequence>
<dbReference type="VEuPathDB" id="FungiDB:DD237_007077"/>
<dbReference type="AlphaFoldDB" id="A0A3M6V7Y6"/>
<reference evidence="3 4" key="1">
    <citation type="submission" date="2018-06" db="EMBL/GenBank/DDBJ databases">
        <title>Comparative genomics of downy mildews reveals potential adaptations to biotrophy.</title>
        <authorList>
            <person name="Fletcher K."/>
            <person name="Klosterman S.J."/>
            <person name="Derevnina L."/>
            <person name="Martin F."/>
            <person name="Koike S."/>
            <person name="Reyes Chin-Wo S."/>
            <person name="Mou B."/>
            <person name="Michelmore R."/>
        </authorList>
    </citation>
    <scope>NUCLEOTIDE SEQUENCE [LARGE SCALE GENOMIC DNA]</scope>
    <source>
        <strain evidence="3 4">R14</strain>
    </source>
</reference>
<feature type="region of interest" description="Disordered" evidence="1">
    <location>
        <begin position="52"/>
        <end position="115"/>
    </location>
</feature>
<feature type="compositionally biased region" description="Basic and acidic residues" evidence="1">
    <location>
        <begin position="87"/>
        <end position="100"/>
    </location>
</feature>
<dbReference type="InterPro" id="IPR047365">
    <property type="entry name" value="Tudor_AtPTM-like"/>
</dbReference>
<feature type="compositionally biased region" description="Low complexity" evidence="1">
    <location>
        <begin position="75"/>
        <end position="86"/>
    </location>
</feature>
<evidence type="ECO:0000259" key="2">
    <source>
        <dbReference type="Pfam" id="PF21743"/>
    </source>
</evidence>
<feature type="compositionally biased region" description="Basic and acidic residues" evidence="1">
    <location>
        <begin position="462"/>
        <end position="471"/>
    </location>
</feature>
<feature type="region of interest" description="Disordered" evidence="1">
    <location>
        <begin position="1"/>
        <end position="28"/>
    </location>
</feature>
<dbReference type="PANTHER" id="PTHR37384">
    <property type="entry name" value="OS01G0835600 PROTEIN"/>
    <property type="match status" value="1"/>
</dbReference>
<feature type="region of interest" description="Disordered" evidence="1">
    <location>
        <begin position="305"/>
        <end position="335"/>
    </location>
</feature>
<feature type="compositionally biased region" description="Polar residues" evidence="1">
    <location>
        <begin position="148"/>
        <end position="173"/>
    </location>
</feature>
<dbReference type="EMBL" id="QLLG01000669">
    <property type="protein sequence ID" value="RMX62387.1"/>
    <property type="molecule type" value="Genomic_DNA"/>
</dbReference>